<keyword evidence="3" id="KW-1133">Transmembrane helix</keyword>
<dbReference type="STRING" id="3659.A0A0A0LIY5"/>
<proteinExistence type="predicted"/>
<comment type="subcellular location">
    <subcellularLocation>
        <location evidence="1">Membrane</location>
        <topology evidence="1">Multi-pass membrane protein</topology>
    </subcellularLocation>
</comment>
<evidence type="ECO:0000256" key="3">
    <source>
        <dbReference type="ARBA" id="ARBA00022989"/>
    </source>
</evidence>
<dbReference type="Gramene" id="KGN59971">
    <property type="protein sequence ID" value="KGN59971"/>
    <property type="gene ID" value="Csa_3G857610"/>
</dbReference>
<dbReference type="InterPro" id="IPR020966">
    <property type="entry name" value="ALMT"/>
</dbReference>
<organism evidence="5 6">
    <name type="scientific">Cucumis sativus</name>
    <name type="common">Cucumber</name>
    <dbReference type="NCBI Taxonomy" id="3659"/>
    <lineage>
        <taxon>Eukaryota</taxon>
        <taxon>Viridiplantae</taxon>
        <taxon>Streptophyta</taxon>
        <taxon>Embryophyta</taxon>
        <taxon>Tracheophyta</taxon>
        <taxon>Spermatophyta</taxon>
        <taxon>Magnoliopsida</taxon>
        <taxon>eudicotyledons</taxon>
        <taxon>Gunneridae</taxon>
        <taxon>Pentapetalae</taxon>
        <taxon>rosids</taxon>
        <taxon>fabids</taxon>
        <taxon>Cucurbitales</taxon>
        <taxon>Cucurbitaceae</taxon>
        <taxon>Benincaseae</taxon>
        <taxon>Cucumis</taxon>
    </lineage>
</organism>
<name>A0A0A0LIY5_CUCSA</name>
<keyword evidence="4" id="KW-0472">Membrane</keyword>
<evidence type="ECO:0000313" key="6">
    <source>
        <dbReference type="Proteomes" id="UP000029981"/>
    </source>
</evidence>
<dbReference type="EMBL" id="CM002924">
    <property type="protein sequence ID" value="KGN59971.1"/>
    <property type="molecule type" value="Genomic_DNA"/>
</dbReference>
<keyword evidence="6" id="KW-1185">Reference proteome</keyword>
<reference evidence="5 6" key="3">
    <citation type="journal article" date="2010" name="BMC Genomics">
        <title>Transcriptome sequencing and comparative analysis of cucumber flowers with different sex types.</title>
        <authorList>
            <person name="Guo S."/>
            <person name="Zheng Y."/>
            <person name="Joung J.G."/>
            <person name="Liu S."/>
            <person name="Zhang Z."/>
            <person name="Crasta O.R."/>
            <person name="Sobral B.W."/>
            <person name="Xu Y."/>
            <person name="Huang S."/>
            <person name="Fei Z."/>
        </authorList>
    </citation>
    <scope>NUCLEOTIDE SEQUENCE [LARGE SCALE GENOMIC DNA]</scope>
    <source>
        <strain evidence="6">cv. 9930</strain>
    </source>
</reference>
<reference evidence="5 6" key="4">
    <citation type="journal article" date="2011" name="BMC Genomics">
        <title>RNA-Seq improves annotation of protein-coding genes in the cucumber genome.</title>
        <authorList>
            <person name="Li Z."/>
            <person name="Zhang Z."/>
            <person name="Yan P."/>
            <person name="Huang S."/>
            <person name="Fei Z."/>
            <person name="Lin K."/>
        </authorList>
    </citation>
    <scope>NUCLEOTIDE SEQUENCE [LARGE SCALE GENOMIC DNA]</scope>
    <source>
        <strain evidence="6">cv. 9930</strain>
    </source>
</reference>
<accession>A0A0A0LIY5</accession>
<evidence type="ECO:0000256" key="2">
    <source>
        <dbReference type="ARBA" id="ARBA00022692"/>
    </source>
</evidence>
<evidence type="ECO:0000256" key="1">
    <source>
        <dbReference type="ARBA" id="ARBA00004141"/>
    </source>
</evidence>
<dbReference type="AlphaFoldDB" id="A0A0A0LIY5"/>
<dbReference type="Proteomes" id="UP000029981">
    <property type="component" value="Chromosome 3"/>
</dbReference>
<protein>
    <submittedName>
        <fullName evidence="5">Uncharacterized protein</fullName>
    </submittedName>
</protein>
<evidence type="ECO:0000313" key="5">
    <source>
        <dbReference type="EMBL" id="KGN59971.1"/>
    </source>
</evidence>
<evidence type="ECO:0000256" key="4">
    <source>
        <dbReference type="ARBA" id="ARBA00023136"/>
    </source>
</evidence>
<dbReference type="GO" id="GO:0016020">
    <property type="term" value="C:membrane"/>
    <property type="evidence" value="ECO:0007669"/>
    <property type="project" value="UniProtKB-SubCell"/>
</dbReference>
<reference evidence="5 6" key="2">
    <citation type="journal article" date="2009" name="PLoS ONE">
        <title>An integrated genetic and cytogenetic map of the cucumber genome.</title>
        <authorList>
            <person name="Ren Y."/>
            <person name="Zhang Z."/>
            <person name="Liu J."/>
            <person name="Staub J.E."/>
            <person name="Han Y."/>
            <person name="Cheng Z."/>
            <person name="Li X."/>
            <person name="Lu J."/>
            <person name="Miao H."/>
            <person name="Kang H."/>
            <person name="Xie B."/>
            <person name="Gu X."/>
            <person name="Wang X."/>
            <person name="Du Y."/>
            <person name="Jin W."/>
            <person name="Huang S."/>
        </authorList>
    </citation>
    <scope>NUCLEOTIDE SEQUENCE [LARGE SCALE GENOMIC DNA]</scope>
    <source>
        <strain evidence="6">cv. 9930</strain>
    </source>
</reference>
<keyword evidence="2" id="KW-0812">Transmembrane</keyword>
<sequence length="68" mass="7600">MITLSKGLNGGICTLSTGGLALGMAELSVLVGEWKEEYGKRLLVSLLYICFPFLYDRQFNNFEVHKLT</sequence>
<dbReference type="GO" id="GO:0015743">
    <property type="term" value="P:malate transport"/>
    <property type="evidence" value="ECO:0007669"/>
    <property type="project" value="InterPro"/>
</dbReference>
<gene>
    <name evidence="5" type="ORF">Csa_3G857610</name>
</gene>
<dbReference type="Pfam" id="PF11744">
    <property type="entry name" value="ALMT"/>
    <property type="match status" value="1"/>
</dbReference>
<reference evidence="5 6" key="1">
    <citation type="journal article" date="2009" name="Nat. Genet.">
        <title>The genome of the cucumber, Cucumis sativus L.</title>
        <authorList>
            <person name="Huang S."/>
            <person name="Li R."/>
            <person name="Zhang Z."/>
            <person name="Li L."/>
            <person name="Gu X."/>
            <person name="Fan W."/>
            <person name="Lucas W.J."/>
            <person name="Wang X."/>
            <person name="Xie B."/>
            <person name="Ni P."/>
            <person name="Ren Y."/>
            <person name="Zhu H."/>
            <person name="Li J."/>
            <person name="Lin K."/>
            <person name="Jin W."/>
            <person name="Fei Z."/>
            <person name="Li G."/>
            <person name="Staub J."/>
            <person name="Kilian A."/>
            <person name="van der Vossen E.A."/>
            <person name="Wu Y."/>
            <person name="Guo J."/>
            <person name="He J."/>
            <person name="Jia Z."/>
            <person name="Ren Y."/>
            <person name="Tian G."/>
            <person name="Lu Y."/>
            <person name="Ruan J."/>
            <person name="Qian W."/>
            <person name="Wang M."/>
            <person name="Huang Q."/>
            <person name="Li B."/>
            <person name="Xuan Z."/>
            <person name="Cao J."/>
            <person name="Asan"/>
            <person name="Wu Z."/>
            <person name="Zhang J."/>
            <person name="Cai Q."/>
            <person name="Bai Y."/>
            <person name="Zhao B."/>
            <person name="Han Y."/>
            <person name="Li Y."/>
            <person name="Li X."/>
            <person name="Wang S."/>
            <person name="Shi Q."/>
            <person name="Liu S."/>
            <person name="Cho W.K."/>
            <person name="Kim J.Y."/>
            <person name="Xu Y."/>
            <person name="Heller-Uszynska K."/>
            <person name="Miao H."/>
            <person name="Cheng Z."/>
            <person name="Zhang S."/>
            <person name="Wu J."/>
            <person name="Yang Y."/>
            <person name="Kang H."/>
            <person name="Li M."/>
            <person name="Liang H."/>
            <person name="Ren X."/>
            <person name="Shi Z."/>
            <person name="Wen M."/>
            <person name="Jian M."/>
            <person name="Yang H."/>
            <person name="Zhang G."/>
            <person name="Yang Z."/>
            <person name="Chen R."/>
            <person name="Liu S."/>
            <person name="Li J."/>
            <person name="Ma L."/>
            <person name="Liu H."/>
            <person name="Zhou Y."/>
            <person name="Zhao J."/>
            <person name="Fang X."/>
            <person name="Li G."/>
            <person name="Fang L."/>
            <person name="Li Y."/>
            <person name="Liu D."/>
            <person name="Zheng H."/>
            <person name="Zhang Y."/>
            <person name="Qin N."/>
            <person name="Li Z."/>
            <person name="Yang G."/>
            <person name="Yang S."/>
            <person name="Bolund L."/>
            <person name="Kristiansen K."/>
            <person name="Zheng H."/>
            <person name="Li S."/>
            <person name="Zhang X."/>
            <person name="Yang H."/>
            <person name="Wang J."/>
            <person name="Sun R."/>
            <person name="Zhang B."/>
            <person name="Jiang S."/>
            <person name="Wang J."/>
            <person name="Du Y."/>
            <person name="Li S."/>
        </authorList>
    </citation>
    <scope>NUCLEOTIDE SEQUENCE [LARGE SCALE GENOMIC DNA]</scope>
    <source>
        <strain evidence="6">cv. 9930</strain>
    </source>
</reference>